<proteinExistence type="predicted"/>
<dbReference type="SUPFAM" id="SSF52540">
    <property type="entry name" value="P-loop containing nucleoside triphosphate hydrolases"/>
    <property type="match status" value="1"/>
</dbReference>
<organism evidence="3 4">
    <name type="scientific">Stereocaulon virgatum</name>
    <dbReference type="NCBI Taxonomy" id="373712"/>
    <lineage>
        <taxon>Eukaryota</taxon>
        <taxon>Fungi</taxon>
        <taxon>Dikarya</taxon>
        <taxon>Ascomycota</taxon>
        <taxon>Pezizomycotina</taxon>
        <taxon>Lecanoromycetes</taxon>
        <taxon>OSLEUM clade</taxon>
        <taxon>Lecanoromycetidae</taxon>
        <taxon>Lecanorales</taxon>
        <taxon>Lecanorineae</taxon>
        <taxon>Stereocaulaceae</taxon>
        <taxon>Stereocaulon</taxon>
    </lineage>
</organism>
<dbReference type="InterPro" id="IPR056884">
    <property type="entry name" value="NPHP3-like_N"/>
</dbReference>
<accession>A0ABR4ANG4</accession>
<gene>
    <name evidence="3" type="ORF">N7G274_001296</name>
</gene>
<name>A0ABR4ANG4_9LECA</name>
<evidence type="ECO:0000256" key="1">
    <source>
        <dbReference type="ARBA" id="ARBA00022737"/>
    </source>
</evidence>
<dbReference type="Pfam" id="PF24883">
    <property type="entry name" value="NPHP3_N"/>
    <property type="match status" value="1"/>
</dbReference>
<dbReference type="EMBL" id="JBEFKJ010000003">
    <property type="protein sequence ID" value="KAL2047277.1"/>
    <property type="molecule type" value="Genomic_DNA"/>
</dbReference>
<comment type="caution">
    <text evidence="3">The sequence shown here is derived from an EMBL/GenBank/DDBJ whole genome shotgun (WGS) entry which is preliminary data.</text>
</comment>
<feature type="domain" description="Nephrocystin 3-like N-terminal" evidence="2">
    <location>
        <begin position="287"/>
        <end position="426"/>
    </location>
</feature>
<keyword evidence="4" id="KW-1185">Reference proteome</keyword>
<protein>
    <recommendedName>
        <fullName evidence="2">Nephrocystin 3-like N-terminal domain-containing protein</fullName>
    </recommendedName>
</protein>
<dbReference type="InterPro" id="IPR027417">
    <property type="entry name" value="P-loop_NTPase"/>
</dbReference>
<evidence type="ECO:0000313" key="3">
    <source>
        <dbReference type="EMBL" id="KAL2047277.1"/>
    </source>
</evidence>
<dbReference type="PANTHER" id="PTHR10039:SF14">
    <property type="entry name" value="NACHT DOMAIN-CONTAINING PROTEIN"/>
    <property type="match status" value="1"/>
</dbReference>
<evidence type="ECO:0000313" key="4">
    <source>
        <dbReference type="Proteomes" id="UP001590950"/>
    </source>
</evidence>
<dbReference type="Proteomes" id="UP001590950">
    <property type="component" value="Unassembled WGS sequence"/>
</dbReference>
<keyword evidence="1" id="KW-0677">Repeat</keyword>
<dbReference type="PANTHER" id="PTHR10039">
    <property type="entry name" value="AMELOGENIN"/>
    <property type="match status" value="1"/>
</dbReference>
<dbReference type="Gene3D" id="3.40.50.300">
    <property type="entry name" value="P-loop containing nucleotide triphosphate hydrolases"/>
    <property type="match status" value="1"/>
</dbReference>
<sequence length="676" mass="75575">MALQAINDPVKCRDNDGAVVELIYVPGFTTCREGKWKAAEDSKPFQDRLTEAFPDTRILVYGYSPDITKGFSAGTLDSEMISNAADLLLSECRRTETNRREPRSLVFACSGLGGLIVKKSLILAEALEPMTSTARRTCGIIFVGTPHAGDVESWADKFREGFGPDRDPRETISMLKACADVSSAFDKISPLYTNVHFCEKKWLECSNASLLHGECLWANIPQSHMIDSTTQHYLIPDSISEVALQTSVKGFLSYVIGAAMRRYESCHISLKYQKALKAKYIEERLPNTCTWLLEHERYRRWLDANGPACLWISGLAGTGKSILSSAIVDNLLRREHSMNVIVSCFLDENFALKTLTRSILQTLISQLESHDQSKTMSRRIRLILNDIETSVLPIPTTVFQHYLRIILADVRTDAHVFLVFDGVDSDGKMGNLITHQVVEANTPRCKNGFIKCSFSSRTPYNRTFCEDHVAEIKLGREAGIERDLMSFARYRLAKLRQDRCKEVSSLALAHQLCSRAEGVFLWIVLATDDLSRSQLVPDIFTSINSLPLGLNGLYHKALEGIPHRHIEVAIKVFSCLLASCRPMKLSELVEALRIQSGSNHAQTERNFCMQQLDGDLPNLCNSLVSITQDNVVSFAHPSIRGYFFVDSCANPAMAFRAKRARAFSQDLSGGVGLRLR</sequence>
<reference evidence="3 4" key="1">
    <citation type="submission" date="2024-09" db="EMBL/GenBank/DDBJ databases">
        <title>Rethinking Asexuality: The Enigmatic Case of Functional Sexual Genes in Lepraria (Stereocaulaceae).</title>
        <authorList>
            <person name="Doellman M."/>
            <person name="Sun Y."/>
            <person name="Barcenas-Pena A."/>
            <person name="Lumbsch H.T."/>
            <person name="Grewe F."/>
        </authorList>
    </citation>
    <scope>NUCLEOTIDE SEQUENCE [LARGE SCALE GENOMIC DNA]</scope>
    <source>
        <strain evidence="3 4">Mercado 3170</strain>
    </source>
</reference>
<evidence type="ECO:0000259" key="2">
    <source>
        <dbReference type="Pfam" id="PF24883"/>
    </source>
</evidence>